<dbReference type="InterPro" id="IPR027417">
    <property type="entry name" value="P-loop_NTPase"/>
</dbReference>
<keyword evidence="3" id="KW-1185">Reference proteome</keyword>
<gene>
    <name evidence="2" type="ORF">ME3_57</name>
</gene>
<proteinExistence type="predicted"/>
<dbReference type="EMBL" id="KU935715">
    <property type="protein sequence ID" value="AND75218.1"/>
    <property type="molecule type" value="Genomic_DNA"/>
</dbReference>
<organism evidence="2 3">
    <name type="scientific">Acinetobacter phage vB_AbaM_ME3</name>
    <dbReference type="NCBI Taxonomy" id="1837876"/>
    <lineage>
        <taxon>Viruses</taxon>
        <taxon>Duplodnaviria</taxon>
        <taxon>Heunggongvirae</taxon>
        <taxon>Uroviricota</taxon>
        <taxon>Caudoviricetes</taxon>
        <taxon>Metrivirus</taxon>
        <taxon>Metrivirus ME3</taxon>
    </lineage>
</organism>
<evidence type="ECO:0000313" key="3">
    <source>
        <dbReference type="Proteomes" id="UP000225947"/>
    </source>
</evidence>
<feature type="coiled-coil region" evidence="1">
    <location>
        <begin position="351"/>
        <end position="378"/>
    </location>
</feature>
<dbReference type="Gene3D" id="3.40.50.300">
    <property type="entry name" value="P-loop containing nucleotide triphosphate hydrolases"/>
    <property type="match status" value="2"/>
</dbReference>
<dbReference type="PANTHER" id="PTHR32114">
    <property type="entry name" value="ABC TRANSPORTER ABCH.3"/>
    <property type="match status" value="1"/>
</dbReference>
<name>A0A172Q037_9CAUD</name>
<evidence type="ECO:0000313" key="2">
    <source>
        <dbReference type="EMBL" id="AND75218.1"/>
    </source>
</evidence>
<reference evidence="3" key="1">
    <citation type="submission" date="2016-03" db="EMBL/GenBank/DDBJ databases">
        <title>Characterization of Acinetobacter baumannii phage vB_AbaM_ME3.</title>
        <authorList>
            <person name="Buttimer C.T.H."/>
            <person name="Elbreki M."/>
            <person name="Coffey A."/>
        </authorList>
    </citation>
    <scope>NUCLEOTIDE SEQUENCE [LARGE SCALE GENOMIC DNA]</scope>
</reference>
<protein>
    <submittedName>
        <fullName evidence="2">DNA double-strand break repair rad50 ATPase</fullName>
    </submittedName>
</protein>
<sequence>MTSQVIDYIIIKNSFAHKDTRVDFKPGRNYIIGNYGSGKSELIEMIGFAFFGTCSLRGKATTYKGLYVELQFNYLNDTFLIKRKTNDASLNRLENGVFKEIANSTTTVNNKIISILGYDYNIYLLSNYCQQGKLQYFSELTPAKRLQFIDKVSGIEDAKELTDWLNVKRKELKVGMDTLRDMLVKPKISSKVNLDIDYDELLNNLKEDYTALKDLYSELDQIRSTKKPSVTRLSPLSEVDLKLSQITKEQEEALIVKLNTHFQLLDTIDSLRDQKRSLLKGVNKDLLTSKILDVKEVNAALNQVMVNSLDDLILTCPKCEHTFDTSEIKTSSHLLHSFSVKDLSLYLEYLSDDTQTQIKNIESTLAQAIEDHNKLLQEDCLLSDELYDWTPKMLTTNIKRASDLYLRWKEAEDSYEQVIQFNLAVEDQIKEIQTKINSLLVEQQANATLRSEYIALKTEKDIYLAQLALYEEAQSKNLVLSEEHDIVVKMIKEINEITDKIKKETIPLINHHSSNYLNTMTKGVMTKIEITDTYDLIVDGSAINLKSGAQKDLSSLAFRLSLGQSIILGMLPLFIGDEIDASSPVEVANDITEALDTMSQSGYQMILITHKDTSNLENCNIINLG</sequence>
<dbReference type="Proteomes" id="UP000225947">
    <property type="component" value="Segment"/>
</dbReference>
<accession>A0A172Q037</accession>
<dbReference type="SUPFAM" id="SSF52540">
    <property type="entry name" value="P-loop containing nucleoside triphosphate hydrolases"/>
    <property type="match status" value="1"/>
</dbReference>
<evidence type="ECO:0000256" key="1">
    <source>
        <dbReference type="SAM" id="Coils"/>
    </source>
</evidence>
<dbReference type="PANTHER" id="PTHR32114:SF2">
    <property type="entry name" value="ABC TRANSPORTER ABCH.3"/>
    <property type="match status" value="1"/>
</dbReference>
<keyword evidence="1" id="KW-0175">Coiled coil</keyword>